<keyword evidence="2" id="KW-1185">Reference proteome</keyword>
<proteinExistence type="predicted"/>
<gene>
    <name evidence="1" type="ORF">PoB_005877300</name>
</gene>
<protein>
    <submittedName>
        <fullName evidence="1">Uncharacterized protein</fullName>
    </submittedName>
</protein>
<dbReference type="EMBL" id="BLXT01006579">
    <property type="protein sequence ID" value="GFO32268.1"/>
    <property type="molecule type" value="Genomic_DNA"/>
</dbReference>
<reference evidence="1 2" key="1">
    <citation type="journal article" date="2021" name="Elife">
        <title>Chloroplast acquisition without the gene transfer in kleptoplastic sea slugs, Plakobranchus ocellatus.</title>
        <authorList>
            <person name="Maeda T."/>
            <person name="Takahashi S."/>
            <person name="Yoshida T."/>
            <person name="Shimamura S."/>
            <person name="Takaki Y."/>
            <person name="Nagai Y."/>
            <person name="Toyoda A."/>
            <person name="Suzuki Y."/>
            <person name="Arimoto A."/>
            <person name="Ishii H."/>
            <person name="Satoh N."/>
            <person name="Nishiyama T."/>
            <person name="Hasebe M."/>
            <person name="Maruyama T."/>
            <person name="Minagawa J."/>
            <person name="Obokata J."/>
            <person name="Shigenobu S."/>
        </authorList>
    </citation>
    <scope>NUCLEOTIDE SEQUENCE [LARGE SCALE GENOMIC DNA]</scope>
</reference>
<evidence type="ECO:0000313" key="1">
    <source>
        <dbReference type="EMBL" id="GFO32268.1"/>
    </source>
</evidence>
<organism evidence="1 2">
    <name type="scientific">Plakobranchus ocellatus</name>
    <dbReference type="NCBI Taxonomy" id="259542"/>
    <lineage>
        <taxon>Eukaryota</taxon>
        <taxon>Metazoa</taxon>
        <taxon>Spiralia</taxon>
        <taxon>Lophotrochozoa</taxon>
        <taxon>Mollusca</taxon>
        <taxon>Gastropoda</taxon>
        <taxon>Heterobranchia</taxon>
        <taxon>Euthyneura</taxon>
        <taxon>Panpulmonata</taxon>
        <taxon>Sacoglossa</taxon>
        <taxon>Placobranchoidea</taxon>
        <taxon>Plakobranchidae</taxon>
        <taxon>Plakobranchus</taxon>
    </lineage>
</organism>
<dbReference type="AlphaFoldDB" id="A0AAV4CKS3"/>
<dbReference type="Proteomes" id="UP000735302">
    <property type="component" value="Unassembled WGS sequence"/>
</dbReference>
<evidence type="ECO:0000313" key="2">
    <source>
        <dbReference type="Proteomes" id="UP000735302"/>
    </source>
</evidence>
<sequence length="143" mass="15796">MNALQCVAGGKSREYSRPPRCDPNSNIFVVSAPMAWRREAAQTEPGSSSSLFLLINIHCSPLFCSVSERKPSRTDRQGQLDYCRLLDYYSPGTALPVEHAASACHHRADDKLRLKVMGTPLGRFTIRFTVSPQGYVGPPPSDE</sequence>
<comment type="caution">
    <text evidence="1">The sequence shown here is derived from an EMBL/GenBank/DDBJ whole genome shotgun (WGS) entry which is preliminary data.</text>
</comment>
<accession>A0AAV4CKS3</accession>
<name>A0AAV4CKS3_9GAST</name>